<name>A0A6H0UCB6_9LACT</name>
<keyword evidence="1" id="KW-0812">Transmembrane</keyword>
<keyword evidence="1" id="KW-1133">Transmembrane helix</keyword>
<dbReference type="RefSeq" id="WP_167838435.1">
    <property type="nucleotide sequence ID" value="NZ_CP047616.1"/>
</dbReference>
<proteinExistence type="predicted"/>
<evidence type="ECO:0000313" key="2">
    <source>
        <dbReference type="EMBL" id="QIW53198.1"/>
    </source>
</evidence>
<accession>A0A6H0UCB6</accession>
<sequence>MLKFVGWYMSIAFAILYAFQFLGMMAVGDYAMFVGMLFLTFMLIKDQKIKEMVASNVCLLIVILILWFSDDTFHYIQNTGMLLIFVGAMVIAELFGGFWGRKFARDHF</sequence>
<feature type="transmembrane region" description="Helical" evidence="1">
    <location>
        <begin position="51"/>
        <end position="69"/>
    </location>
</feature>
<reference evidence="2 3" key="1">
    <citation type="submission" date="2019-12" db="EMBL/GenBank/DDBJ databases">
        <title>Whole genome sequences of Lactococcus raffinolactis strains isolated from sewage.</title>
        <authorList>
            <person name="Ybazeta G."/>
            <person name="Ross M."/>
            <person name="Brabant-Kirwan D."/>
            <person name="Saleh M."/>
            <person name="Dillon J.A."/>
            <person name="Splinter K."/>
            <person name="Nokhbeh R."/>
        </authorList>
    </citation>
    <scope>NUCLEOTIDE SEQUENCE [LARGE SCALE GENOMIC DNA]</scope>
    <source>
        <strain evidence="2 3">Lr_19_5</strain>
    </source>
</reference>
<organism evidence="2 3">
    <name type="scientific">Pseudolactococcus raffinolactis</name>
    <dbReference type="NCBI Taxonomy" id="1366"/>
    <lineage>
        <taxon>Bacteria</taxon>
        <taxon>Bacillati</taxon>
        <taxon>Bacillota</taxon>
        <taxon>Bacilli</taxon>
        <taxon>Lactobacillales</taxon>
        <taxon>Streptococcaceae</taxon>
        <taxon>Pseudolactococcus</taxon>
    </lineage>
</organism>
<feature type="transmembrane region" description="Helical" evidence="1">
    <location>
        <begin position="6"/>
        <end position="39"/>
    </location>
</feature>
<keyword evidence="1" id="KW-0472">Membrane</keyword>
<feature type="transmembrane region" description="Helical" evidence="1">
    <location>
        <begin position="81"/>
        <end position="100"/>
    </location>
</feature>
<dbReference type="EMBL" id="CP047616">
    <property type="protein sequence ID" value="QIW53198.1"/>
    <property type="molecule type" value="Genomic_DNA"/>
</dbReference>
<gene>
    <name evidence="2" type="ORF">GU336_02975</name>
</gene>
<dbReference type="AlphaFoldDB" id="A0A6H0UCB6"/>
<dbReference type="Proteomes" id="UP000501945">
    <property type="component" value="Chromosome"/>
</dbReference>
<evidence type="ECO:0000313" key="3">
    <source>
        <dbReference type="Proteomes" id="UP000501945"/>
    </source>
</evidence>
<evidence type="ECO:0000256" key="1">
    <source>
        <dbReference type="SAM" id="Phobius"/>
    </source>
</evidence>
<protein>
    <submittedName>
        <fullName evidence="2">Uncharacterized protein</fullName>
    </submittedName>
</protein>